<dbReference type="Pfam" id="PF00005">
    <property type="entry name" value="ABC_tran"/>
    <property type="match status" value="2"/>
</dbReference>
<dbReference type="Proteomes" id="UP000214689">
    <property type="component" value="Chromosome"/>
</dbReference>
<dbReference type="GO" id="GO:0042626">
    <property type="term" value="F:ATPase-coupled transmembrane transporter activity"/>
    <property type="evidence" value="ECO:0007669"/>
    <property type="project" value="TreeGrafter"/>
</dbReference>
<reference evidence="13" key="1">
    <citation type="submission" date="2016-05" db="EMBL/GenBank/DDBJ databases">
        <authorList>
            <person name="Holder M.E."/>
            <person name="Ajami N.J."/>
            <person name="Petrosino J.F."/>
        </authorList>
    </citation>
    <scope>NUCLEOTIDE SEQUENCE [LARGE SCALE GENOMIC DNA]</scope>
    <source>
        <strain evidence="13">ATCC 700696</strain>
    </source>
</reference>
<dbReference type="EMBL" id="CP016199">
    <property type="protein sequence ID" value="ASS38345.1"/>
    <property type="molecule type" value="Genomic_DNA"/>
</dbReference>
<comment type="function">
    <text evidence="10">Probably part of an ABC transporter complex. Responsible for energy coupling to the transport system.</text>
</comment>
<sequence length="491" mass="55123">MIELKNVNFRYNMEGASGGLHEINLVIPNGEVVLLCGKSGCGKTTLTRLINGLIPNYYNGRLSGDVIIDSHNLSKLSLYEIPKFVGSVFQNPRTQFFNVDSTSELAFACENQGLPENKIVSSIFETAAMFNINHLLGKNIFNLSGGEKQKIACASVSVSSPSIIVLDEPSSNLDTHSTDDLRKMISIWKNQGKTIVIAEHRLYYLRGLFDRVIYMEDGQIQKEYTSADIEKLSISEQIDMGLRPFELNLFPLSVKNMKREDEIFFSNFFFSYTKKDRALQVPSLTLPAANVIAIIGNNGAGKSTFARCICGLEKRCKGIITINNKALNRKQRLSYCYMVMQDVNHQLFAESIYEELILSMKNPNEPEIDLILKKLELLQFKEKHPASLSGGQKQRVAIASALASQREIMIFDEPTSGLDLLHMRDVAKELTDLSQIGKTVLVVTHDYELIASCCTYILHLENGMVKEQYPLDLSGTERLKKFFLQRGDSSV</sequence>
<keyword evidence="8" id="KW-1278">Translocase</keyword>
<keyword evidence="13" id="KW-1185">Reference proteome</keyword>
<dbReference type="PROSITE" id="PS00211">
    <property type="entry name" value="ABC_TRANSPORTER_1"/>
    <property type="match status" value="1"/>
</dbReference>
<dbReference type="Gene3D" id="3.40.50.300">
    <property type="entry name" value="P-loop containing nucleotide triphosphate hydrolases"/>
    <property type="match status" value="2"/>
</dbReference>
<dbReference type="GO" id="GO:0005524">
    <property type="term" value="F:ATP binding"/>
    <property type="evidence" value="ECO:0007669"/>
    <property type="project" value="UniProtKB-KW"/>
</dbReference>
<dbReference type="PANTHER" id="PTHR43553:SF23">
    <property type="entry name" value="ABC TRANSPORTER ATP-BINDING COMPONENT"/>
    <property type="match status" value="1"/>
</dbReference>
<evidence type="ECO:0000256" key="7">
    <source>
        <dbReference type="ARBA" id="ARBA00022840"/>
    </source>
</evidence>
<dbReference type="PROSITE" id="PS50893">
    <property type="entry name" value="ABC_TRANSPORTER_2"/>
    <property type="match status" value="2"/>
</dbReference>
<dbReference type="RefSeq" id="WP_094234581.1">
    <property type="nucleotide sequence ID" value="NZ_CP016199.1"/>
</dbReference>
<dbReference type="InterPro" id="IPR027417">
    <property type="entry name" value="P-loop_NTPase"/>
</dbReference>
<dbReference type="InterPro" id="IPR003439">
    <property type="entry name" value="ABC_transporter-like_ATP-bd"/>
</dbReference>
<evidence type="ECO:0000256" key="1">
    <source>
        <dbReference type="ARBA" id="ARBA00004202"/>
    </source>
</evidence>
<gene>
    <name evidence="12" type="ORF">AXF17_08010</name>
</gene>
<evidence type="ECO:0000259" key="11">
    <source>
        <dbReference type="PROSITE" id="PS50893"/>
    </source>
</evidence>
<dbReference type="OrthoDB" id="501320at2"/>
<keyword evidence="5" id="KW-0677">Repeat</keyword>
<dbReference type="InterPro" id="IPR050095">
    <property type="entry name" value="ECF_ABC_transporter_ATP-bd"/>
</dbReference>
<keyword evidence="7" id="KW-0067">ATP-binding</keyword>
<keyword evidence="9" id="KW-0472">Membrane</keyword>
<dbReference type="InterPro" id="IPR003593">
    <property type="entry name" value="AAA+_ATPase"/>
</dbReference>
<evidence type="ECO:0000256" key="10">
    <source>
        <dbReference type="ARBA" id="ARBA00025157"/>
    </source>
</evidence>
<dbReference type="CDD" id="cd03225">
    <property type="entry name" value="ABC_cobalt_CbiO_domain1"/>
    <property type="match status" value="1"/>
</dbReference>
<evidence type="ECO:0000256" key="8">
    <source>
        <dbReference type="ARBA" id="ARBA00022967"/>
    </source>
</evidence>
<feature type="domain" description="ABC transporter" evidence="11">
    <location>
        <begin position="263"/>
        <end position="487"/>
    </location>
</feature>
<evidence type="ECO:0000313" key="12">
    <source>
        <dbReference type="EMBL" id="ASS38345.1"/>
    </source>
</evidence>
<keyword evidence="3" id="KW-0813">Transport</keyword>
<comment type="similarity">
    <text evidence="2">Belongs to the ABC transporter superfamily.</text>
</comment>
<dbReference type="SMART" id="SM00382">
    <property type="entry name" value="AAA"/>
    <property type="match status" value="2"/>
</dbReference>
<dbReference type="GO" id="GO:0016887">
    <property type="term" value="F:ATP hydrolysis activity"/>
    <property type="evidence" value="ECO:0007669"/>
    <property type="project" value="InterPro"/>
</dbReference>
<evidence type="ECO:0000256" key="3">
    <source>
        <dbReference type="ARBA" id="ARBA00022448"/>
    </source>
</evidence>
<evidence type="ECO:0000256" key="2">
    <source>
        <dbReference type="ARBA" id="ARBA00005417"/>
    </source>
</evidence>
<comment type="subcellular location">
    <subcellularLocation>
        <location evidence="1">Cell membrane</location>
        <topology evidence="1">Peripheral membrane protein</topology>
    </subcellularLocation>
</comment>
<evidence type="ECO:0000256" key="5">
    <source>
        <dbReference type="ARBA" id="ARBA00022737"/>
    </source>
</evidence>
<keyword evidence="6" id="KW-0547">Nucleotide-binding</keyword>
<evidence type="ECO:0000256" key="9">
    <source>
        <dbReference type="ARBA" id="ARBA00023136"/>
    </source>
</evidence>
<dbReference type="PANTHER" id="PTHR43553">
    <property type="entry name" value="HEAVY METAL TRANSPORTER"/>
    <property type="match status" value="1"/>
</dbReference>
<name>A0A223ATY2_9FIRM</name>
<protein>
    <submittedName>
        <fullName evidence="12">ABC transporter</fullName>
    </submittedName>
</protein>
<dbReference type="CDD" id="cd03226">
    <property type="entry name" value="ABC_cobalt_CbiO_domain2"/>
    <property type="match status" value="1"/>
</dbReference>
<feature type="domain" description="ABC transporter" evidence="11">
    <location>
        <begin position="2"/>
        <end position="242"/>
    </location>
</feature>
<evidence type="ECO:0000256" key="4">
    <source>
        <dbReference type="ARBA" id="ARBA00022475"/>
    </source>
</evidence>
<dbReference type="AlphaFoldDB" id="A0A223ATY2"/>
<proteinExistence type="inferred from homology"/>
<dbReference type="InterPro" id="IPR015856">
    <property type="entry name" value="ABC_transpr_CbiO/EcfA_su"/>
</dbReference>
<accession>A0A223ATY2</accession>
<evidence type="ECO:0000313" key="13">
    <source>
        <dbReference type="Proteomes" id="UP000214689"/>
    </source>
</evidence>
<keyword evidence="4" id="KW-1003">Cell membrane</keyword>
<dbReference type="InterPro" id="IPR017871">
    <property type="entry name" value="ABC_transporter-like_CS"/>
</dbReference>
<evidence type="ECO:0000256" key="6">
    <source>
        <dbReference type="ARBA" id="ARBA00022741"/>
    </source>
</evidence>
<dbReference type="SUPFAM" id="SSF52540">
    <property type="entry name" value="P-loop containing nucleoside triphosphate hydrolases"/>
    <property type="match status" value="2"/>
</dbReference>
<dbReference type="GO" id="GO:0043190">
    <property type="term" value="C:ATP-binding cassette (ABC) transporter complex"/>
    <property type="evidence" value="ECO:0007669"/>
    <property type="project" value="TreeGrafter"/>
</dbReference>
<organism evidence="12 13">
    <name type="scientific">Mogibacterium pumilum</name>
    <dbReference type="NCBI Taxonomy" id="86332"/>
    <lineage>
        <taxon>Bacteria</taxon>
        <taxon>Bacillati</taxon>
        <taxon>Bacillota</taxon>
        <taxon>Clostridia</taxon>
        <taxon>Peptostreptococcales</taxon>
        <taxon>Anaerovoracaceae</taxon>
        <taxon>Mogibacterium</taxon>
    </lineage>
</organism>